<proteinExistence type="predicted"/>
<evidence type="ECO:0000313" key="1">
    <source>
        <dbReference type="EMBL" id="MDQ0999130.1"/>
    </source>
</evidence>
<protein>
    <submittedName>
        <fullName evidence="1">Uncharacterized protein</fullName>
    </submittedName>
</protein>
<keyword evidence="2" id="KW-1185">Reference proteome</keyword>
<reference evidence="1 2" key="1">
    <citation type="submission" date="2023-07" db="EMBL/GenBank/DDBJ databases">
        <title>Comparative genomics of wheat-associated soil bacteria to identify genetic determinants of phenazine resistance.</title>
        <authorList>
            <person name="Mouncey N."/>
        </authorList>
    </citation>
    <scope>NUCLEOTIDE SEQUENCE [LARGE SCALE GENOMIC DNA]</scope>
    <source>
        <strain evidence="1 2">W4I11</strain>
    </source>
</reference>
<organism evidence="1 2">
    <name type="scientific">Phyllobacterium ifriqiyense</name>
    <dbReference type="NCBI Taxonomy" id="314238"/>
    <lineage>
        <taxon>Bacteria</taxon>
        <taxon>Pseudomonadati</taxon>
        <taxon>Pseudomonadota</taxon>
        <taxon>Alphaproteobacteria</taxon>
        <taxon>Hyphomicrobiales</taxon>
        <taxon>Phyllobacteriaceae</taxon>
        <taxon>Phyllobacterium</taxon>
    </lineage>
</organism>
<accession>A0ABU0SGU3</accession>
<dbReference type="EMBL" id="JAUSZT010000003">
    <property type="protein sequence ID" value="MDQ0999130.1"/>
    <property type="molecule type" value="Genomic_DNA"/>
</dbReference>
<dbReference type="Proteomes" id="UP001237780">
    <property type="component" value="Unassembled WGS sequence"/>
</dbReference>
<comment type="caution">
    <text evidence="1">The sequence shown here is derived from an EMBL/GenBank/DDBJ whole genome shotgun (WGS) entry which is preliminary data.</text>
</comment>
<gene>
    <name evidence="1" type="ORF">QFZ34_004312</name>
</gene>
<name>A0ABU0SGU3_9HYPH</name>
<evidence type="ECO:0000313" key="2">
    <source>
        <dbReference type="Proteomes" id="UP001237780"/>
    </source>
</evidence>
<sequence>MSNLALVQLSVDERRTVARLFLASTCQLQSYTGLAWKQSVPSAKLTQ</sequence>